<name>A0A2U8WTE0_9HYPH</name>
<evidence type="ECO:0000313" key="2">
    <source>
        <dbReference type="Proteomes" id="UP000245444"/>
    </source>
</evidence>
<dbReference type="OrthoDB" id="8452823at2"/>
<evidence type="ECO:0000313" key="1">
    <source>
        <dbReference type="EMBL" id="AWN49554.1"/>
    </source>
</evidence>
<protein>
    <recommendedName>
        <fullName evidence="3">DUF1902 domain-containing protein</fullName>
    </recommendedName>
</protein>
<sequence length="102" mass="11950">MTDLRLLCFAKGRPGLWEAVCVDLDIAVQAETQDEVLALMRTSIDAYLHSLEAEEPAVRERLLRRRAPWHVRTRLLLGFMWHTLTRRSRDDYRASYELPCHA</sequence>
<organism evidence="1 2">
    <name type="scientific">Methylobacterium terrae</name>
    <dbReference type="NCBI Taxonomy" id="2202827"/>
    <lineage>
        <taxon>Bacteria</taxon>
        <taxon>Pseudomonadati</taxon>
        <taxon>Pseudomonadota</taxon>
        <taxon>Alphaproteobacteria</taxon>
        <taxon>Hyphomicrobiales</taxon>
        <taxon>Methylobacteriaceae</taxon>
        <taxon>Methylobacterium</taxon>
    </lineage>
</organism>
<dbReference type="KEGG" id="mtea:DK419_27105"/>
<keyword evidence="2" id="KW-1185">Reference proteome</keyword>
<dbReference type="AlphaFoldDB" id="A0A2U8WTE0"/>
<dbReference type="Proteomes" id="UP000245444">
    <property type="component" value="Chromosome"/>
</dbReference>
<dbReference type="EMBL" id="CP029553">
    <property type="protein sequence ID" value="AWN49554.1"/>
    <property type="molecule type" value="Genomic_DNA"/>
</dbReference>
<gene>
    <name evidence="1" type="ORF">DK419_27105</name>
</gene>
<dbReference type="RefSeq" id="WP_109961821.1">
    <property type="nucleotide sequence ID" value="NZ_CP029553.1"/>
</dbReference>
<accession>A0A2U8WTE0</accession>
<evidence type="ECO:0008006" key="3">
    <source>
        <dbReference type="Google" id="ProtNLM"/>
    </source>
</evidence>
<proteinExistence type="predicted"/>
<reference evidence="1 2" key="1">
    <citation type="submission" date="2018-05" db="EMBL/GenBank/DDBJ databases">
        <title>Complete Genome Sequence of Methylobacterium sp. 17Sr1-28.</title>
        <authorList>
            <person name="Srinivasan S."/>
        </authorList>
    </citation>
    <scope>NUCLEOTIDE SEQUENCE [LARGE SCALE GENOMIC DNA]</scope>
    <source>
        <strain evidence="1 2">17Sr1-28</strain>
    </source>
</reference>